<dbReference type="AlphaFoldDB" id="A0A5B0LL52"/>
<dbReference type="CDD" id="cd10747">
    <property type="entry name" value="DnaJ_C"/>
    <property type="match status" value="1"/>
</dbReference>
<dbReference type="InterPro" id="IPR051339">
    <property type="entry name" value="DnaJ_subfamily_B"/>
</dbReference>
<dbReference type="Proteomes" id="UP000325313">
    <property type="component" value="Unassembled WGS sequence"/>
</dbReference>
<dbReference type="Gene3D" id="2.60.260.20">
    <property type="entry name" value="Urease metallochaperone UreE, N-terminal domain"/>
    <property type="match status" value="2"/>
</dbReference>
<evidence type="ECO:0000256" key="1">
    <source>
        <dbReference type="ARBA" id="ARBA00023186"/>
    </source>
</evidence>
<evidence type="ECO:0000256" key="2">
    <source>
        <dbReference type="SAM" id="MobiDB-lite"/>
    </source>
</evidence>
<keyword evidence="6" id="KW-1185">Reference proteome</keyword>
<dbReference type="OrthoDB" id="10250354at2759"/>
<evidence type="ECO:0000313" key="4">
    <source>
        <dbReference type="EMBL" id="KAA1065607.1"/>
    </source>
</evidence>
<dbReference type="InterPro" id="IPR002939">
    <property type="entry name" value="DnaJ_C"/>
</dbReference>
<dbReference type="EMBL" id="VSWC01000196">
    <property type="protein sequence ID" value="KAA1065607.1"/>
    <property type="molecule type" value="Genomic_DNA"/>
</dbReference>
<feature type="compositionally biased region" description="Basic and acidic residues" evidence="2">
    <location>
        <begin position="252"/>
        <end position="264"/>
    </location>
</feature>
<evidence type="ECO:0000313" key="7">
    <source>
        <dbReference type="Proteomes" id="UP000325313"/>
    </source>
</evidence>
<feature type="region of interest" description="Disordered" evidence="2">
    <location>
        <begin position="30"/>
        <end position="72"/>
    </location>
</feature>
<evidence type="ECO:0000259" key="3">
    <source>
        <dbReference type="Pfam" id="PF01556"/>
    </source>
</evidence>
<dbReference type="Pfam" id="PF01556">
    <property type="entry name" value="DnaJ_C"/>
    <property type="match status" value="1"/>
</dbReference>
<dbReference type="GO" id="GO:0006457">
    <property type="term" value="P:protein folding"/>
    <property type="evidence" value="ECO:0007669"/>
    <property type="project" value="InterPro"/>
</dbReference>
<dbReference type="SUPFAM" id="SSF49493">
    <property type="entry name" value="HSP40/DnaJ peptide-binding domain"/>
    <property type="match status" value="2"/>
</dbReference>
<name>A0A5B0LL52_PUCGR</name>
<feature type="domain" description="Chaperone DnaJ C-terminal" evidence="3">
    <location>
        <begin position="96"/>
        <end position="254"/>
    </location>
</feature>
<dbReference type="GO" id="GO:0051082">
    <property type="term" value="F:unfolded protein binding"/>
    <property type="evidence" value="ECO:0007669"/>
    <property type="project" value="InterPro"/>
</dbReference>
<dbReference type="PANTHER" id="PTHR24078:SF553">
    <property type="entry name" value="DNAJ HOMOLOG SUBFAMILY B MEMBER 5"/>
    <property type="match status" value="1"/>
</dbReference>
<dbReference type="PANTHER" id="PTHR24078">
    <property type="entry name" value="DNAJ HOMOLOG SUBFAMILY C MEMBER"/>
    <property type="match status" value="1"/>
</dbReference>
<feature type="region of interest" description="Disordered" evidence="2">
    <location>
        <begin position="239"/>
        <end position="268"/>
    </location>
</feature>
<sequence>MPGAGGGGGGKKDMDINELFDSVLGRKSALFPEHGGRQSGGNPRGSSKHGPTPRDEHMNPFDNGTAPLFGDMRRETNRFGDTLFGNGVGAPQDTFMTLELSLKDLYLGVVKGFEFTRRLWDGKVEKIVRKVDIKPGWKDGTKIRFEGLGDEDEDGRAGALVFVVAQKPDPKFKREGDDLIYTHTITLAEALAGPEPEHDLNRGLKHLDGRNVVFKLPHIGATGGRPVWPGFEIRIPGQGMPITRKSAGQLRGDLRPPDSSRNEKTYINPRQIKIPVNRLPTTKRCDFKR</sequence>
<proteinExistence type="predicted"/>
<dbReference type="Proteomes" id="UP000324748">
    <property type="component" value="Unassembled WGS sequence"/>
</dbReference>
<protein>
    <recommendedName>
        <fullName evidence="3">Chaperone DnaJ C-terminal domain-containing protein</fullName>
    </recommendedName>
</protein>
<keyword evidence="1" id="KW-0143">Chaperone</keyword>
<evidence type="ECO:0000313" key="6">
    <source>
        <dbReference type="Proteomes" id="UP000324748"/>
    </source>
</evidence>
<evidence type="ECO:0000313" key="5">
    <source>
        <dbReference type="EMBL" id="KAA1080021.1"/>
    </source>
</evidence>
<accession>A0A5B0LL52</accession>
<dbReference type="GO" id="GO:0051087">
    <property type="term" value="F:protein-folding chaperone binding"/>
    <property type="evidence" value="ECO:0007669"/>
    <property type="project" value="TreeGrafter"/>
</dbReference>
<dbReference type="GO" id="GO:0006413">
    <property type="term" value="P:translational initiation"/>
    <property type="evidence" value="ECO:0007669"/>
    <property type="project" value="TreeGrafter"/>
</dbReference>
<gene>
    <name evidence="4" type="ORF">PGT21_004739</name>
    <name evidence="5" type="ORF">PGTUg99_022140</name>
</gene>
<comment type="caution">
    <text evidence="4">The sequence shown here is derived from an EMBL/GenBank/DDBJ whole genome shotgun (WGS) entry which is preliminary data.</text>
</comment>
<dbReference type="InterPro" id="IPR008971">
    <property type="entry name" value="HSP40/DnaJ_pept-bd"/>
</dbReference>
<reference evidence="6 7" key="1">
    <citation type="submission" date="2019-05" db="EMBL/GenBank/DDBJ databases">
        <title>Emergence of the Ug99 lineage of the wheat stem rust pathogen through somatic hybridization.</title>
        <authorList>
            <person name="Li F."/>
            <person name="Upadhyaya N.M."/>
            <person name="Sperschneider J."/>
            <person name="Matny O."/>
            <person name="Nguyen-Phuc H."/>
            <person name="Mago R."/>
            <person name="Raley C."/>
            <person name="Miller M.E."/>
            <person name="Silverstein K.A.T."/>
            <person name="Henningsen E."/>
            <person name="Hirsch C.D."/>
            <person name="Visser B."/>
            <person name="Pretorius Z.A."/>
            <person name="Steffenson B.J."/>
            <person name="Schwessinger B."/>
            <person name="Dodds P.N."/>
            <person name="Figueroa M."/>
        </authorList>
    </citation>
    <scope>NUCLEOTIDE SEQUENCE [LARGE SCALE GENOMIC DNA]</scope>
    <source>
        <strain evidence="4">21-0</strain>
        <strain evidence="5 7">Ug99</strain>
    </source>
</reference>
<dbReference type="GO" id="GO:0005829">
    <property type="term" value="C:cytosol"/>
    <property type="evidence" value="ECO:0007669"/>
    <property type="project" value="TreeGrafter"/>
</dbReference>
<organism evidence="4 6">
    <name type="scientific">Puccinia graminis f. sp. tritici</name>
    <dbReference type="NCBI Taxonomy" id="56615"/>
    <lineage>
        <taxon>Eukaryota</taxon>
        <taxon>Fungi</taxon>
        <taxon>Dikarya</taxon>
        <taxon>Basidiomycota</taxon>
        <taxon>Pucciniomycotina</taxon>
        <taxon>Pucciniomycetes</taxon>
        <taxon>Pucciniales</taxon>
        <taxon>Pucciniaceae</taxon>
        <taxon>Puccinia</taxon>
    </lineage>
</organism>
<dbReference type="EMBL" id="VDEP01000443">
    <property type="protein sequence ID" value="KAA1080021.1"/>
    <property type="molecule type" value="Genomic_DNA"/>
</dbReference>